<keyword evidence="2" id="KW-1185">Reference proteome</keyword>
<accession>A0A926Y0U5</accession>
<dbReference type="Proteomes" id="UP000598820">
    <property type="component" value="Unassembled WGS sequence"/>
</dbReference>
<evidence type="ECO:0000313" key="2">
    <source>
        <dbReference type="Proteomes" id="UP000598820"/>
    </source>
</evidence>
<name>A0A926Y0U5_9BACT</name>
<comment type="caution">
    <text evidence="1">The sequence shown here is derived from an EMBL/GenBank/DDBJ whole genome shotgun (WGS) entry which is preliminary data.</text>
</comment>
<proteinExistence type="predicted"/>
<gene>
    <name evidence="1" type="ORF">IC229_14475</name>
</gene>
<dbReference type="EMBL" id="JACWZY010000011">
    <property type="protein sequence ID" value="MBD2701852.1"/>
    <property type="molecule type" value="Genomic_DNA"/>
</dbReference>
<reference evidence="1" key="1">
    <citation type="submission" date="2020-09" db="EMBL/GenBank/DDBJ databases">
        <authorList>
            <person name="Kim M.K."/>
        </authorList>
    </citation>
    <scope>NUCLEOTIDE SEQUENCE</scope>
    <source>
        <strain evidence="1">BT702</strain>
    </source>
</reference>
<organism evidence="1 2">
    <name type="scientific">Spirosoma profusum</name>
    <dbReference type="NCBI Taxonomy" id="2771354"/>
    <lineage>
        <taxon>Bacteria</taxon>
        <taxon>Pseudomonadati</taxon>
        <taxon>Bacteroidota</taxon>
        <taxon>Cytophagia</taxon>
        <taxon>Cytophagales</taxon>
        <taxon>Cytophagaceae</taxon>
        <taxon>Spirosoma</taxon>
    </lineage>
</organism>
<evidence type="ECO:0000313" key="1">
    <source>
        <dbReference type="EMBL" id="MBD2701852.1"/>
    </source>
</evidence>
<dbReference type="RefSeq" id="WP_190887710.1">
    <property type="nucleotide sequence ID" value="NZ_JACWZY010000011.1"/>
</dbReference>
<dbReference type="AlphaFoldDB" id="A0A926Y0U5"/>
<sequence>MKQNIDKSIRNRLQADFGYNPDTNHIRIENHYKWPENRFKQHLTVADLVNVDFQNTVKEDLIRTYQSIVKTPTLLSSVNINKPSTSDLYLICAKEIAMAYGMNLEVLFKRRLQSSSNNSIFKSWFILNRKLVSALS</sequence>
<protein>
    <submittedName>
        <fullName evidence="1">Uncharacterized protein</fullName>
    </submittedName>
</protein>